<evidence type="ECO:0000259" key="5">
    <source>
        <dbReference type="Pfam" id="PF19087"/>
    </source>
</evidence>
<dbReference type="InterPro" id="IPR044081">
    <property type="entry name" value="DUF5776"/>
</dbReference>
<proteinExistence type="predicted"/>
<gene>
    <name evidence="6" type="ORF">LASUN_26670</name>
</gene>
<evidence type="ECO:0008006" key="8">
    <source>
        <dbReference type="Google" id="ProtNLM"/>
    </source>
</evidence>
<keyword evidence="2" id="KW-0732">Signal</keyword>
<feature type="domain" description="DUF5776" evidence="5">
    <location>
        <begin position="521"/>
        <end position="587"/>
    </location>
</feature>
<feature type="domain" description="Transcobalamin-like C-terminal" evidence="4">
    <location>
        <begin position="692"/>
        <end position="768"/>
    </location>
</feature>
<feature type="region of interest" description="Disordered" evidence="1">
    <location>
        <begin position="415"/>
        <end position="443"/>
    </location>
</feature>
<feature type="region of interest" description="Disordered" evidence="1">
    <location>
        <begin position="593"/>
        <end position="667"/>
    </location>
</feature>
<feature type="compositionally biased region" description="Low complexity" evidence="1">
    <location>
        <begin position="602"/>
        <end position="667"/>
    </location>
</feature>
<dbReference type="STRING" id="481719.LASUN_26670"/>
<dbReference type="EMBL" id="MIQE01000029">
    <property type="protein sequence ID" value="OFA09400.1"/>
    <property type="molecule type" value="Genomic_DNA"/>
</dbReference>
<dbReference type="InterPro" id="IPR027954">
    <property type="entry name" value="Transcobalamin-like_C"/>
</dbReference>
<organism evidence="6 7">
    <name type="scientific">Lentilactobacillus sunkii</name>
    <dbReference type="NCBI Taxonomy" id="481719"/>
    <lineage>
        <taxon>Bacteria</taxon>
        <taxon>Bacillati</taxon>
        <taxon>Bacillota</taxon>
        <taxon>Bacilli</taxon>
        <taxon>Lactobacillales</taxon>
        <taxon>Lactobacillaceae</taxon>
        <taxon>Lentilactobacillus</taxon>
    </lineage>
</organism>
<name>A0A1E7X8I5_9LACO</name>
<feature type="compositionally biased region" description="Low complexity" evidence="1">
    <location>
        <begin position="415"/>
        <end position="427"/>
    </location>
</feature>
<evidence type="ECO:0000313" key="6">
    <source>
        <dbReference type="EMBL" id="OFA09400.1"/>
    </source>
</evidence>
<evidence type="ECO:0000256" key="2">
    <source>
        <dbReference type="SAM" id="SignalP"/>
    </source>
</evidence>
<dbReference type="Gene3D" id="2.170.130.30">
    <property type="match status" value="1"/>
</dbReference>
<sequence>MKKKQFICWLSLVVGMFLLFVGGSNFAKADTAADVDSAITTGVKLTSQKKTLDAWDAAILATSDNGITDAQTQNAYNTIITTNGFISGNDQSLAGVSNVAGMIGLRALGKDPQNVEKKNLAAQVVNDPARKVAKVDLYTIINDLEGLSTGSYGKDSEAARTELTKEVLAAQDSKTGVWKTSWGDVDPTGRAILALSMNMSQPGVPAAIQKAVTEVENNYYLKDGGFGTSDAANKEDQYNNITMTNGLAAAGVDVYTSLNGKSDYKAPVQRLLDQKDVSSDSNSMLLQQATYTLQQAKFTKDGGQGWIFSFAQNPTFRARELGQLNDAAASQRQAINNDSKSSETDKTTAINSINQTLETYITKINGDTTSEAAIADRAVGVSSINNIKVVDTNSNSDSSSSTIINNNYTTIINQPSSSSSSAASSSSTAPVVQPTTPKKPKSAKGSYVYALTTVKLYKGTHFTKHNLVTTYHKQSRTKRPMFLVIRQTTNNQGKTVYKVKNVNSGKTGYTLASGKYLSNAYYSAKVTRIKAISSKGINEYSNLKLTHKKHHVKKNKSLAVRKVVGYGHTSRLLLTNGRYVSGNKKLVMATKITKSSSQNADSSTTTVAPNPTTPSSSSSSSSTSTTVPTTPTIPTTPTNGTSTNNSNNNSTNGSGTNNNSGSNTDTTSETVTVSVNANGSVLASRSVTLTKGATALDALKALAAKNNLSVTITGSGITAYVKGINGYNAGPAGTMTGWLYSVNGSEPNTSMGAYTIKDGDTISMNYNK</sequence>
<dbReference type="InterPro" id="IPR011439">
    <property type="entry name" value="DUF1542"/>
</dbReference>
<dbReference type="Pfam" id="PF19087">
    <property type="entry name" value="DUF5776"/>
    <property type="match status" value="1"/>
</dbReference>
<evidence type="ECO:0000313" key="7">
    <source>
        <dbReference type="Proteomes" id="UP000177010"/>
    </source>
</evidence>
<dbReference type="Proteomes" id="UP000177010">
    <property type="component" value="Unassembled WGS sequence"/>
</dbReference>
<dbReference type="AlphaFoldDB" id="A0A1E7X8I5"/>
<evidence type="ECO:0000259" key="3">
    <source>
        <dbReference type="Pfam" id="PF07564"/>
    </source>
</evidence>
<comment type="caution">
    <text evidence="6">The sequence shown here is derived from an EMBL/GenBank/DDBJ whole genome shotgun (WGS) entry which is preliminary data.</text>
</comment>
<dbReference type="Pfam" id="PF07564">
    <property type="entry name" value="DUF1542"/>
    <property type="match status" value="1"/>
</dbReference>
<feature type="domain" description="DUF1542" evidence="3">
    <location>
        <begin position="323"/>
        <end position="389"/>
    </location>
</feature>
<dbReference type="Pfam" id="PF14478">
    <property type="entry name" value="DUF4430"/>
    <property type="match status" value="1"/>
</dbReference>
<evidence type="ECO:0000256" key="1">
    <source>
        <dbReference type="SAM" id="MobiDB-lite"/>
    </source>
</evidence>
<protein>
    <recommendedName>
        <fullName evidence="8">DUF4430 domain-containing protein</fullName>
    </recommendedName>
</protein>
<evidence type="ECO:0000259" key="4">
    <source>
        <dbReference type="Pfam" id="PF14478"/>
    </source>
</evidence>
<feature type="chain" id="PRO_5038859507" description="DUF4430 domain-containing protein" evidence="2">
    <location>
        <begin position="28"/>
        <end position="768"/>
    </location>
</feature>
<accession>A0A1E7X8I5</accession>
<reference evidence="6 7" key="1">
    <citation type="submission" date="2016-09" db="EMBL/GenBank/DDBJ databases">
        <title>Genome Sequence of Lactobacillus sunkii Strain CG01.</title>
        <authorList>
            <person name="Poehlein A."/>
            <person name="Gabris C."/>
            <person name="Bengelsdorf F.R."/>
            <person name="Duerre P."/>
            <person name="Daniel R."/>
        </authorList>
    </citation>
    <scope>NUCLEOTIDE SEQUENCE [LARGE SCALE GENOMIC DNA]</scope>
    <source>
        <strain evidence="6 7">CG_D</strain>
    </source>
</reference>
<feature type="signal peptide" evidence="2">
    <location>
        <begin position="1"/>
        <end position="27"/>
    </location>
</feature>
<dbReference type="RefSeq" id="WP_070368769.1">
    <property type="nucleotide sequence ID" value="NZ_JAZHVW010000009.1"/>
</dbReference>